<comment type="caution">
    <text evidence="1">The sequence shown here is derived from an EMBL/GenBank/DDBJ whole genome shotgun (WGS) entry which is preliminary data.</text>
</comment>
<dbReference type="AlphaFoldDB" id="A0A2A2H6F2"/>
<dbReference type="RefSeq" id="WP_069585591.1">
    <property type="nucleotide sequence ID" value="NZ_LMVM01000012.1"/>
</dbReference>
<evidence type="ECO:0000313" key="2">
    <source>
        <dbReference type="Proteomes" id="UP000217784"/>
    </source>
</evidence>
<dbReference type="Proteomes" id="UP000217784">
    <property type="component" value="Unassembled WGS sequence"/>
</dbReference>
<dbReference type="EMBL" id="LMVM01000012">
    <property type="protein sequence ID" value="PAV04894.1"/>
    <property type="molecule type" value="Genomic_DNA"/>
</dbReference>
<evidence type="ECO:0000313" key="1">
    <source>
        <dbReference type="EMBL" id="PAV04894.1"/>
    </source>
</evidence>
<gene>
    <name evidence="1" type="ORF">ASJ80_11335</name>
</gene>
<organism evidence="1 2">
    <name type="scientific">Methanobacterium bryantii</name>
    <dbReference type="NCBI Taxonomy" id="2161"/>
    <lineage>
        <taxon>Archaea</taxon>
        <taxon>Methanobacteriati</taxon>
        <taxon>Methanobacteriota</taxon>
        <taxon>Methanomada group</taxon>
        <taxon>Methanobacteria</taxon>
        <taxon>Methanobacteriales</taxon>
        <taxon>Methanobacteriaceae</taxon>
        <taxon>Methanobacterium</taxon>
    </lineage>
</organism>
<evidence type="ECO:0008006" key="3">
    <source>
        <dbReference type="Google" id="ProtNLM"/>
    </source>
</evidence>
<name>A0A2A2H6F2_METBR</name>
<protein>
    <recommendedName>
        <fullName evidence="3">Adhesin</fullName>
    </recommendedName>
</protein>
<accession>A0A2A2H6F2</accession>
<dbReference type="OrthoDB" id="75202at2157"/>
<sequence>MVSISSRLLTLVMIAALLCLVIANQQYAQDNKQSVEIKTPQVLEPQILGSTSKGIVTKSGPYGNPNSTRKIAIIVGVHPLEANSHKAIVESILNNSKSLNSSYYIYSIDVTEGTGDYRKGRINGQYLASKYAVPDIKKNHFQLVMDVHSNRGKDTGYKENRFLSVPIESNKSKSIASKITKKISWLVYYVPPNGKGPKSPKYVTIPLINSKIPSIVYETYTYEPYGTTLEHANEFIKTVDSIKLN</sequence>
<reference evidence="1 2" key="1">
    <citation type="journal article" date="2017" name="BMC Genomics">
        <title>Genomic analysis of methanogenic archaea reveals a shift towards energy conservation.</title>
        <authorList>
            <person name="Gilmore S.P."/>
            <person name="Henske J.K."/>
            <person name="Sexton J.A."/>
            <person name="Solomon K.V."/>
            <person name="Seppala S."/>
            <person name="Yoo J.I."/>
            <person name="Huyett L.M."/>
            <person name="Pressman A."/>
            <person name="Cogan J.Z."/>
            <person name="Kivenson V."/>
            <person name="Peng X."/>
            <person name="Tan Y."/>
            <person name="Valentine D.L."/>
            <person name="O'Malley M.A."/>
        </authorList>
    </citation>
    <scope>NUCLEOTIDE SEQUENCE [LARGE SCALE GENOMIC DNA]</scope>
    <source>
        <strain evidence="1 2">M.o.H.</strain>
    </source>
</reference>
<keyword evidence="2" id="KW-1185">Reference proteome</keyword>
<proteinExistence type="predicted"/>